<proteinExistence type="predicted"/>
<evidence type="ECO:0000313" key="3">
    <source>
        <dbReference type="Proteomes" id="UP000295136"/>
    </source>
</evidence>
<sequence length="97" mass="10345">MSEKPEDKPDAVAGVEGESDVVAERSGAGTPTSRRPISADLPEDDPRLDDPQEEGPQEERPQDGPQEERPQDGPQEGSEREEGNDGEVVRPDAGPTG</sequence>
<evidence type="ECO:0000313" key="2">
    <source>
        <dbReference type="EMBL" id="TDE42200.1"/>
    </source>
</evidence>
<dbReference type="EMBL" id="SMLD01000087">
    <property type="protein sequence ID" value="TDE42200.1"/>
    <property type="molecule type" value="Genomic_DNA"/>
</dbReference>
<comment type="caution">
    <text evidence="2">The sequence shown here is derived from an EMBL/GenBank/DDBJ whole genome shotgun (WGS) entry which is preliminary data.</text>
</comment>
<evidence type="ECO:0000256" key="1">
    <source>
        <dbReference type="SAM" id="MobiDB-lite"/>
    </source>
</evidence>
<feature type="region of interest" description="Disordered" evidence="1">
    <location>
        <begin position="1"/>
        <end position="97"/>
    </location>
</feature>
<keyword evidence="3" id="KW-1185">Reference proteome</keyword>
<accession>A0A4R5F3Q7</accession>
<organism evidence="2 3">
    <name type="scientific">Nonomuraea mesophila</name>
    <dbReference type="NCBI Taxonomy" id="2530382"/>
    <lineage>
        <taxon>Bacteria</taxon>
        <taxon>Bacillati</taxon>
        <taxon>Actinomycetota</taxon>
        <taxon>Actinomycetes</taxon>
        <taxon>Streptosporangiales</taxon>
        <taxon>Streptosporangiaceae</taxon>
        <taxon>Nonomuraea</taxon>
    </lineage>
</organism>
<dbReference type="RefSeq" id="WP_132634432.1">
    <property type="nucleotide sequence ID" value="NZ_SMLD01000087.1"/>
</dbReference>
<protein>
    <submittedName>
        <fullName evidence="2">Uncharacterized protein</fullName>
    </submittedName>
</protein>
<reference evidence="2 3" key="1">
    <citation type="submission" date="2019-03" db="EMBL/GenBank/DDBJ databases">
        <title>Draft genome sequences of novel Actinobacteria.</title>
        <authorList>
            <person name="Sahin N."/>
            <person name="Ay H."/>
            <person name="Saygin H."/>
        </authorList>
    </citation>
    <scope>NUCLEOTIDE SEQUENCE [LARGE SCALE GENOMIC DNA]</scope>
    <source>
        <strain evidence="2 3">6K102</strain>
    </source>
</reference>
<dbReference type="Proteomes" id="UP000295136">
    <property type="component" value="Unassembled WGS sequence"/>
</dbReference>
<feature type="compositionally biased region" description="Basic and acidic residues" evidence="1">
    <location>
        <begin position="1"/>
        <end position="10"/>
    </location>
</feature>
<name>A0A4R5F3Q7_9ACTN</name>
<dbReference type="AlphaFoldDB" id="A0A4R5F3Q7"/>
<feature type="compositionally biased region" description="Basic and acidic residues" evidence="1">
    <location>
        <begin position="57"/>
        <end position="90"/>
    </location>
</feature>
<gene>
    <name evidence="2" type="ORF">E1295_28370</name>
</gene>